<comment type="similarity">
    <text evidence="2">Belongs to the auxin efflux carrier (TC 2.A.69) family.</text>
</comment>
<dbReference type="AlphaFoldDB" id="A0A2H1L1Q0"/>
<dbReference type="InterPro" id="IPR004776">
    <property type="entry name" value="Mem_transp_PIN-like"/>
</dbReference>
<proteinExistence type="inferred from homology"/>
<feature type="transmembrane region" description="Helical" evidence="8">
    <location>
        <begin position="164"/>
        <end position="184"/>
    </location>
</feature>
<dbReference type="GO" id="GO:0005886">
    <property type="term" value="C:plasma membrane"/>
    <property type="evidence" value="ECO:0007669"/>
    <property type="project" value="UniProtKB-SubCell"/>
</dbReference>
<evidence type="ECO:0000256" key="7">
    <source>
        <dbReference type="ARBA" id="ARBA00023136"/>
    </source>
</evidence>
<dbReference type="OrthoDB" id="9805563at2"/>
<evidence type="ECO:0000256" key="2">
    <source>
        <dbReference type="ARBA" id="ARBA00010145"/>
    </source>
</evidence>
<keyword evidence="10" id="KW-1185">Reference proteome</keyword>
<feature type="transmembrane region" description="Helical" evidence="8">
    <location>
        <begin position="125"/>
        <end position="152"/>
    </location>
</feature>
<evidence type="ECO:0000256" key="3">
    <source>
        <dbReference type="ARBA" id="ARBA00022448"/>
    </source>
</evidence>
<keyword evidence="7 8" id="KW-0472">Membrane</keyword>
<evidence type="ECO:0000256" key="5">
    <source>
        <dbReference type="ARBA" id="ARBA00022692"/>
    </source>
</evidence>
<evidence type="ECO:0000256" key="4">
    <source>
        <dbReference type="ARBA" id="ARBA00022475"/>
    </source>
</evidence>
<dbReference type="Proteomes" id="UP000234462">
    <property type="component" value="Unassembled WGS sequence"/>
</dbReference>
<dbReference type="Gene3D" id="1.20.1530.20">
    <property type="match status" value="1"/>
</dbReference>
<feature type="transmembrane region" description="Helical" evidence="8">
    <location>
        <begin position="68"/>
        <end position="91"/>
    </location>
</feature>
<comment type="subcellular location">
    <subcellularLocation>
        <location evidence="1">Cell membrane</location>
        <topology evidence="1">Multi-pass membrane protein</topology>
    </subcellularLocation>
</comment>
<evidence type="ECO:0000256" key="1">
    <source>
        <dbReference type="ARBA" id="ARBA00004651"/>
    </source>
</evidence>
<name>A0A2H1L1Q0_9MICO</name>
<evidence type="ECO:0000313" key="10">
    <source>
        <dbReference type="Proteomes" id="UP000234462"/>
    </source>
</evidence>
<evidence type="ECO:0000256" key="6">
    <source>
        <dbReference type="ARBA" id="ARBA00022989"/>
    </source>
</evidence>
<keyword evidence="5 8" id="KW-0812">Transmembrane</keyword>
<dbReference type="PANTHER" id="PTHR36838">
    <property type="entry name" value="AUXIN EFFLUX CARRIER FAMILY PROTEIN"/>
    <property type="match status" value="1"/>
</dbReference>
<gene>
    <name evidence="9" type="ORF">BJEO58_00412</name>
</gene>
<feature type="transmembrane region" description="Helical" evidence="8">
    <location>
        <begin position="225"/>
        <end position="247"/>
    </location>
</feature>
<keyword evidence="3" id="KW-0813">Transport</keyword>
<reference evidence="10" key="1">
    <citation type="submission" date="2017-03" db="EMBL/GenBank/DDBJ databases">
        <authorList>
            <person name="Monnet C."/>
        </authorList>
    </citation>
    <scope>NUCLEOTIDE SEQUENCE [LARGE SCALE GENOMIC DNA]</scope>
    <source>
        <strain evidence="10">SJ5-8</strain>
    </source>
</reference>
<protein>
    <recommendedName>
        <fullName evidence="11">AEC family transporter</fullName>
    </recommendedName>
</protein>
<dbReference type="PANTHER" id="PTHR36838:SF4">
    <property type="entry name" value="AUXIN EFFLUX CARRIER FAMILY PROTEIN"/>
    <property type="match status" value="1"/>
</dbReference>
<keyword evidence="4" id="KW-1003">Cell membrane</keyword>
<dbReference type="GO" id="GO:0055085">
    <property type="term" value="P:transmembrane transport"/>
    <property type="evidence" value="ECO:0007669"/>
    <property type="project" value="InterPro"/>
</dbReference>
<feature type="transmembrane region" description="Helical" evidence="8">
    <location>
        <begin position="285"/>
        <end position="309"/>
    </location>
</feature>
<sequence length="310" mass="31011">MSVGAIAAALVPIAALLALGAALRRLRGFSSPEFWAGAERLAYFLLLPTLLFTSISTVDLAGIPVGRVAVAVVAPTLLVTGILFALSRVVAPNAAAFTSVLQGSVRFNTYVGVSLAVSLVPGEGAALAGIVGAVLVPLVNVIATLGFEVFLVERSSLLSLAGKVVLNPLVLACVLGAAAGALPFEMPEVVVGVLNPLAAAALPVGLLCVGAGLRRIELRTHAVGVVVASSAKLLVLPALTLGGLVLVGVSGPVALVALIFQSIGTASTAYVLARQLGGDSSLMAALIAFQTVASFVTLPFVLLVGSAVLV</sequence>
<feature type="transmembrane region" description="Helical" evidence="8">
    <location>
        <begin position="190"/>
        <end position="213"/>
    </location>
</feature>
<feature type="transmembrane region" description="Helical" evidence="8">
    <location>
        <begin position="40"/>
        <end position="61"/>
    </location>
</feature>
<keyword evidence="6 8" id="KW-1133">Transmembrane helix</keyword>
<dbReference type="RefSeq" id="WP_101587336.1">
    <property type="nucleotide sequence ID" value="NZ_FXZM01000002.1"/>
</dbReference>
<evidence type="ECO:0000313" key="9">
    <source>
        <dbReference type="EMBL" id="SMY10837.1"/>
    </source>
</evidence>
<evidence type="ECO:0000256" key="8">
    <source>
        <dbReference type="SAM" id="Phobius"/>
    </source>
</evidence>
<organism evidence="9 10">
    <name type="scientific">Brevibacterium jeotgali</name>
    <dbReference type="NCBI Taxonomy" id="1262550"/>
    <lineage>
        <taxon>Bacteria</taxon>
        <taxon>Bacillati</taxon>
        <taxon>Actinomycetota</taxon>
        <taxon>Actinomycetes</taxon>
        <taxon>Micrococcales</taxon>
        <taxon>Brevibacteriaceae</taxon>
        <taxon>Brevibacterium</taxon>
    </lineage>
</organism>
<feature type="transmembrane region" description="Helical" evidence="8">
    <location>
        <begin position="253"/>
        <end position="273"/>
    </location>
</feature>
<dbReference type="EMBL" id="FXZM01000002">
    <property type="protein sequence ID" value="SMY10837.1"/>
    <property type="molecule type" value="Genomic_DNA"/>
</dbReference>
<evidence type="ECO:0008006" key="11">
    <source>
        <dbReference type="Google" id="ProtNLM"/>
    </source>
</evidence>
<dbReference type="Pfam" id="PF03547">
    <property type="entry name" value="Mem_trans"/>
    <property type="match status" value="1"/>
</dbReference>
<accession>A0A2H1L1Q0</accession>
<dbReference type="InterPro" id="IPR038770">
    <property type="entry name" value="Na+/solute_symporter_sf"/>
</dbReference>